<accession>A0A1Q9LF68</accession>
<organism evidence="6 7">
    <name type="scientific">Actinokineospora bangkokensis</name>
    <dbReference type="NCBI Taxonomy" id="1193682"/>
    <lineage>
        <taxon>Bacteria</taxon>
        <taxon>Bacillati</taxon>
        <taxon>Actinomycetota</taxon>
        <taxon>Actinomycetes</taxon>
        <taxon>Pseudonocardiales</taxon>
        <taxon>Pseudonocardiaceae</taxon>
        <taxon>Actinokineospora</taxon>
    </lineage>
</organism>
<evidence type="ECO:0000256" key="2">
    <source>
        <dbReference type="ARBA" id="ARBA00022576"/>
    </source>
</evidence>
<dbReference type="SUPFAM" id="SSF53383">
    <property type="entry name" value="PLP-dependent transferases"/>
    <property type="match status" value="1"/>
</dbReference>
<dbReference type="PANTHER" id="PTHR42790:SF19">
    <property type="entry name" value="KYNURENINE_ALPHA-AMINOADIPATE AMINOTRANSFERASE, MITOCHONDRIAL"/>
    <property type="match status" value="1"/>
</dbReference>
<protein>
    <submittedName>
        <fullName evidence="6">Aminotransferase class I/II</fullName>
    </submittedName>
</protein>
<evidence type="ECO:0000256" key="3">
    <source>
        <dbReference type="ARBA" id="ARBA00022679"/>
    </source>
</evidence>
<sequence>MTASDLISFARGAPSLDIIDVEGLKAATDAALTEDPGGALGYGTAIGYPKLRKLLADRHGVAEEQVLVTNGSMQADAFLFDQLVVSGEPVVVERPTYDRTLLGLRERGAVVTPVSLATDGIDVDELAAALDGGLRPTFAHVIPNFQNPAGYTLSLAKRQRLLELAEQHDFIIFEDDPYVSIRFAGEPLPTMLELDGGKGRVVYASSFSKTVAPGVRIGYLVGPADLIAKVRVRATNTYISPNMFAQAVIYQFAASGGLDRSVAKVNAALAERVATLCSALEKHLPEAKFTAPEGGYFMWVELPEGVDVAQLLTAAEERGVTFVKGTDFLLEGGRSSLRMAYSGVRDDQIEEGVSRLADALKSLGVAAG</sequence>
<dbReference type="RefSeq" id="WP_075977336.1">
    <property type="nucleotide sequence ID" value="NZ_MKQR01000026.1"/>
</dbReference>
<evidence type="ECO:0000256" key="1">
    <source>
        <dbReference type="ARBA" id="ARBA00001933"/>
    </source>
</evidence>
<evidence type="ECO:0000259" key="5">
    <source>
        <dbReference type="Pfam" id="PF00155"/>
    </source>
</evidence>
<proteinExistence type="predicted"/>
<dbReference type="GO" id="GO:0008483">
    <property type="term" value="F:transaminase activity"/>
    <property type="evidence" value="ECO:0007669"/>
    <property type="project" value="UniProtKB-KW"/>
</dbReference>
<evidence type="ECO:0000256" key="4">
    <source>
        <dbReference type="ARBA" id="ARBA00022898"/>
    </source>
</evidence>
<dbReference type="PANTHER" id="PTHR42790">
    <property type="entry name" value="AMINOTRANSFERASE"/>
    <property type="match status" value="1"/>
</dbReference>
<dbReference type="InterPro" id="IPR050859">
    <property type="entry name" value="Class-I_PLP-dep_aminotransf"/>
</dbReference>
<keyword evidence="4" id="KW-0663">Pyridoxal phosphate</keyword>
<dbReference type="GO" id="GO:1901605">
    <property type="term" value="P:alpha-amino acid metabolic process"/>
    <property type="evidence" value="ECO:0007669"/>
    <property type="project" value="TreeGrafter"/>
</dbReference>
<evidence type="ECO:0000313" key="7">
    <source>
        <dbReference type="Proteomes" id="UP000186040"/>
    </source>
</evidence>
<keyword evidence="7" id="KW-1185">Reference proteome</keyword>
<dbReference type="Proteomes" id="UP000186040">
    <property type="component" value="Unassembled WGS sequence"/>
</dbReference>
<dbReference type="OrthoDB" id="199743at2"/>
<dbReference type="STRING" id="1193682.BJP25_29095"/>
<feature type="domain" description="Aminotransferase class I/classII large" evidence="5">
    <location>
        <begin position="6"/>
        <end position="356"/>
    </location>
</feature>
<reference evidence="6 7" key="1">
    <citation type="submission" date="2016-10" db="EMBL/GenBank/DDBJ databases">
        <title>The Draft Genome Sequence of Actinokineospora bangkokensis 44EHWT reveals the biosynthetic pathway of antifungal compounds Thailandins with unusual extender unit butylmalonyl-CoA.</title>
        <authorList>
            <person name="Greule A."/>
            <person name="Intra B."/>
            <person name="Flemming S."/>
            <person name="Rommel M.G."/>
            <person name="Panbangred W."/>
            <person name="Bechthold A."/>
        </authorList>
    </citation>
    <scope>NUCLEOTIDE SEQUENCE [LARGE SCALE GENOMIC DNA]</scope>
    <source>
        <strain evidence="6 7">44EHW</strain>
    </source>
</reference>
<dbReference type="Gene3D" id="3.40.640.10">
    <property type="entry name" value="Type I PLP-dependent aspartate aminotransferase-like (Major domain)"/>
    <property type="match status" value="1"/>
</dbReference>
<dbReference type="InterPro" id="IPR015421">
    <property type="entry name" value="PyrdxlP-dep_Trfase_major"/>
</dbReference>
<dbReference type="InterPro" id="IPR015424">
    <property type="entry name" value="PyrdxlP-dep_Trfase"/>
</dbReference>
<dbReference type="AlphaFoldDB" id="A0A1Q9LF68"/>
<dbReference type="CDD" id="cd00609">
    <property type="entry name" value="AAT_like"/>
    <property type="match status" value="1"/>
</dbReference>
<dbReference type="EMBL" id="MKQR01000026">
    <property type="protein sequence ID" value="OLR90668.1"/>
    <property type="molecule type" value="Genomic_DNA"/>
</dbReference>
<dbReference type="GO" id="GO:0030170">
    <property type="term" value="F:pyridoxal phosphate binding"/>
    <property type="evidence" value="ECO:0007669"/>
    <property type="project" value="InterPro"/>
</dbReference>
<keyword evidence="2 6" id="KW-0032">Aminotransferase</keyword>
<gene>
    <name evidence="6" type="ORF">BJP25_29095</name>
</gene>
<dbReference type="Gene3D" id="3.90.1150.10">
    <property type="entry name" value="Aspartate Aminotransferase, domain 1"/>
    <property type="match status" value="1"/>
</dbReference>
<comment type="caution">
    <text evidence="6">The sequence shown here is derived from an EMBL/GenBank/DDBJ whole genome shotgun (WGS) entry which is preliminary data.</text>
</comment>
<evidence type="ECO:0000313" key="6">
    <source>
        <dbReference type="EMBL" id="OLR90668.1"/>
    </source>
</evidence>
<dbReference type="InterPro" id="IPR004839">
    <property type="entry name" value="Aminotransferase_I/II_large"/>
</dbReference>
<comment type="cofactor">
    <cofactor evidence="1">
        <name>pyridoxal 5'-phosphate</name>
        <dbReference type="ChEBI" id="CHEBI:597326"/>
    </cofactor>
</comment>
<keyword evidence="3 6" id="KW-0808">Transferase</keyword>
<dbReference type="Pfam" id="PF00155">
    <property type="entry name" value="Aminotran_1_2"/>
    <property type="match status" value="1"/>
</dbReference>
<name>A0A1Q9LF68_9PSEU</name>
<dbReference type="InterPro" id="IPR015422">
    <property type="entry name" value="PyrdxlP-dep_Trfase_small"/>
</dbReference>